<dbReference type="RefSeq" id="WP_341599102.1">
    <property type="nucleotide sequence ID" value="NZ_JBAKAZ010000140.1"/>
</dbReference>
<feature type="non-terminal residue" evidence="2">
    <location>
        <position position="1"/>
    </location>
</feature>
<evidence type="ECO:0000313" key="3">
    <source>
        <dbReference type="Proteomes" id="UP001369082"/>
    </source>
</evidence>
<keyword evidence="3" id="KW-1185">Reference proteome</keyword>
<reference evidence="2 3" key="1">
    <citation type="submission" date="2024-02" db="EMBL/GenBank/DDBJ databases">
        <title>Bacteria isolated from the canopy kelp, Nereocystis luetkeana.</title>
        <authorList>
            <person name="Pfister C.A."/>
            <person name="Younker I.T."/>
            <person name="Light S.H."/>
        </authorList>
    </citation>
    <scope>NUCLEOTIDE SEQUENCE [LARGE SCALE GENOMIC DNA]</scope>
    <source>
        <strain evidence="2 3">TI.1.05</strain>
    </source>
</reference>
<gene>
    <name evidence="2" type="ORF">V6256_15185</name>
</gene>
<evidence type="ECO:0000259" key="1">
    <source>
        <dbReference type="PROSITE" id="PS50994"/>
    </source>
</evidence>
<feature type="domain" description="Integrase catalytic" evidence="1">
    <location>
        <begin position="1"/>
        <end position="99"/>
    </location>
</feature>
<accession>A0ABU9GUP7</accession>
<dbReference type="EMBL" id="JBAKAZ010000140">
    <property type="protein sequence ID" value="MEL0630929.1"/>
    <property type="molecule type" value="Genomic_DNA"/>
</dbReference>
<dbReference type="PROSITE" id="PS50994">
    <property type="entry name" value="INTEGRASE"/>
    <property type="match status" value="1"/>
</dbReference>
<dbReference type="InterPro" id="IPR036397">
    <property type="entry name" value="RNaseH_sf"/>
</dbReference>
<name>A0ABU9GUP7_9GAMM</name>
<protein>
    <submittedName>
        <fullName evidence="2">Integrase core domain-containing protein</fullName>
    </submittedName>
</protein>
<sequence>PLVLHSDNGAPMKAVTMKVKMEELGVTPSYNRPRVSNDNPYSESTFRTLKYRPDWPSHGFRDLREVRDWVQGFVSWYNTEHKHSRIKFVTPSERHDGLDGDILNKRRIVLLDARAKNPLRWSGEVQDCNAIGAVTLNPDAPRKEVA</sequence>
<comment type="caution">
    <text evidence="2">The sequence shown here is derived from an EMBL/GenBank/DDBJ whole genome shotgun (WGS) entry which is preliminary data.</text>
</comment>
<evidence type="ECO:0000313" key="2">
    <source>
        <dbReference type="EMBL" id="MEL0630929.1"/>
    </source>
</evidence>
<dbReference type="SUPFAM" id="SSF53098">
    <property type="entry name" value="Ribonuclease H-like"/>
    <property type="match status" value="1"/>
</dbReference>
<dbReference type="InterPro" id="IPR012337">
    <property type="entry name" value="RNaseH-like_sf"/>
</dbReference>
<dbReference type="InterPro" id="IPR001584">
    <property type="entry name" value="Integrase_cat-core"/>
</dbReference>
<dbReference type="Gene3D" id="3.30.420.10">
    <property type="entry name" value="Ribonuclease H-like superfamily/Ribonuclease H"/>
    <property type="match status" value="1"/>
</dbReference>
<proteinExistence type="predicted"/>
<organism evidence="2 3">
    <name type="scientific">Psychromonas aquatilis</name>
    <dbReference type="NCBI Taxonomy" id="2005072"/>
    <lineage>
        <taxon>Bacteria</taxon>
        <taxon>Pseudomonadati</taxon>
        <taxon>Pseudomonadota</taxon>
        <taxon>Gammaproteobacteria</taxon>
        <taxon>Alteromonadales</taxon>
        <taxon>Psychromonadaceae</taxon>
        <taxon>Psychromonas</taxon>
    </lineage>
</organism>
<dbReference type="Pfam" id="PF13683">
    <property type="entry name" value="rve_3"/>
    <property type="match status" value="1"/>
</dbReference>
<dbReference type="Proteomes" id="UP001369082">
    <property type="component" value="Unassembled WGS sequence"/>
</dbReference>